<dbReference type="AlphaFoldDB" id="A0AB34J990"/>
<protein>
    <recommendedName>
        <fullName evidence="5">Clr5 domain-containing protein</fullName>
    </recommendedName>
</protein>
<dbReference type="PANTHER" id="PTHR28584:SF1">
    <property type="entry name" value="PROTEIN FAM228B"/>
    <property type="match status" value="1"/>
</dbReference>
<evidence type="ECO:0000313" key="4">
    <source>
        <dbReference type="Proteomes" id="UP001515480"/>
    </source>
</evidence>
<reference evidence="3 4" key="1">
    <citation type="journal article" date="2024" name="Science">
        <title>Giant polyketide synthase enzymes in the biosynthesis of giant marine polyether toxins.</title>
        <authorList>
            <person name="Fallon T.R."/>
            <person name="Shende V.V."/>
            <person name="Wierzbicki I.H."/>
            <person name="Pendleton A.L."/>
            <person name="Watervoot N.F."/>
            <person name="Auber R.P."/>
            <person name="Gonzalez D.J."/>
            <person name="Wisecaver J.H."/>
            <person name="Moore B.S."/>
        </authorList>
    </citation>
    <scope>NUCLEOTIDE SEQUENCE [LARGE SCALE GENOMIC DNA]</scope>
    <source>
        <strain evidence="3 4">12B1</strain>
    </source>
</reference>
<evidence type="ECO:0000256" key="1">
    <source>
        <dbReference type="ARBA" id="ARBA00007753"/>
    </source>
</evidence>
<sequence length="293" mass="33607">MGLAAPELKEYSTPLKLSLGLEAVEAGGTTSWTISPPPRPLTRTPSPSTDVQQTIASIPGKRRQHHSLLRHEEDERFDRLMEHMAHENEFACEVSDFLRAHQQMKDYRKYALHKEWEDKVYGNIQEQIDQQLSVMSANEISHRRRALMEDYHRRGRNKARAGSSSTRSTPTLNVTDVHMIKYRFRESHDPLKLELRAKAEFGGQVGPKPKLCRTTLDTTLWNQLECTPYGRYDRMLTNPTPLVGPNGEPYQSSRIPFDHYNIAVGREAILKEMPLGKRTNALQPPSSRIFDFS</sequence>
<dbReference type="Proteomes" id="UP001515480">
    <property type="component" value="Unassembled WGS sequence"/>
</dbReference>
<evidence type="ECO:0000313" key="3">
    <source>
        <dbReference type="EMBL" id="KAL1516067.1"/>
    </source>
</evidence>
<accession>A0AB34J990</accession>
<evidence type="ECO:0000256" key="2">
    <source>
        <dbReference type="SAM" id="MobiDB-lite"/>
    </source>
</evidence>
<feature type="region of interest" description="Disordered" evidence="2">
    <location>
        <begin position="28"/>
        <end position="51"/>
    </location>
</feature>
<gene>
    <name evidence="3" type="ORF">AB1Y20_002679</name>
</gene>
<organism evidence="3 4">
    <name type="scientific">Prymnesium parvum</name>
    <name type="common">Toxic golden alga</name>
    <dbReference type="NCBI Taxonomy" id="97485"/>
    <lineage>
        <taxon>Eukaryota</taxon>
        <taxon>Haptista</taxon>
        <taxon>Haptophyta</taxon>
        <taxon>Prymnesiophyceae</taxon>
        <taxon>Prymnesiales</taxon>
        <taxon>Prymnesiaceae</taxon>
        <taxon>Prymnesium</taxon>
    </lineage>
</organism>
<dbReference type="InterPro" id="IPR040046">
    <property type="entry name" value="FAM228"/>
</dbReference>
<evidence type="ECO:0008006" key="5">
    <source>
        <dbReference type="Google" id="ProtNLM"/>
    </source>
</evidence>
<comment type="caution">
    <text evidence="3">The sequence shown here is derived from an EMBL/GenBank/DDBJ whole genome shotgun (WGS) entry which is preliminary data.</text>
</comment>
<name>A0AB34J990_PRYPA</name>
<keyword evidence="4" id="KW-1185">Reference proteome</keyword>
<dbReference type="EMBL" id="JBGBPQ010000011">
    <property type="protein sequence ID" value="KAL1516067.1"/>
    <property type="molecule type" value="Genomic_DNA"/>
</dbReference>
<dbReference type="PANTHER" id="PTHR28584">
    <property type="entry name" value="FAMILY WITH SEQUENCE SIMILARITY 228 MEMBER A"/>
    <property type="match status" value="1"/>
</dbReference>
<comment type="similarity">
    <text evidence="1">Belongs to the FAM228 family.</text>
</comment>
<proteinExistence type="inferred from homology"/>